<name>A0ABP6SQH2_9ACTN</name>
<keyword evidence="1" id="KW-0472">Membrane</keyword>
<feature type="transmembrane region" description="Helical" evidence="1">
    <location>
        <begin position="46"/>
        <end position="66"/>
    </location>
</feature>
<reference evidence="3" key="1">
    <citation type="journal article" date="2019" name="Int. J. Syst. Evol. Microbiol.">
        <title>The Global Catalogue of Microorganisms (GCM) 10K type strain sequencing project: providing services to taxonomists for standard genome sequencing and annotation.</title>
        <authorList>
            <consortium name="The Broad Institute Genomics Platform"/>
            <consortium name="The Broad Institute Genome Sequencing Center for Infectious Disease"/>
            <person name="Wu L."/>
            <person name="Ma J."/>
        </authorList>
    </citation>
    <scope>NUCLEOTIDE SEQUENCE [LARGE SCALE GENOMIC DNA]</scope>
    <source>
        <strain evidence="3">JCM 9458</strain>
    </source>
</reference>
<evidence type="ECO:0000313" key="3">
    <source>
        <dbReference type="Proteomes" id="UP001501676"/>
    </source>
</evidence>
<keyword evidence="1" id="KW-0812">Transmembrane</keyword>
<feature type="transmembrane region" description="Helical" evidence="1">
    <location>
        <begin position="354"/>
        <end position="379"/>
    </location>
</feature>
<proteinExistence type="predicted"/>
<dbReference type="Proteomes" id="UP001501676">
    <property type="component" value="Unassembled WGS sequence"/>
</dbReference>
<accession>A0ABP6SQH2</accession>
<gene>
    <name evidence="2" type="ORF">GCM10020369_02020</name>
</gene>
<keyword evidence="1" id="KW-1133">Transmembrane helix</keyword>
<keyword evidence="3" id="KW-1185">Reference proteome</keyword>
<organism evidence="2 3">
    <name type="scientific">Cryptosporangium minutisporangium</name>
    <dbReference type="NCBI Taxonomy" id="113569"/>
    <lineage>
        <taxon>Bacteria</taxon>
        <taxon>Bacillati</taxon>
        <taxon>Actinomycetota</taxon>
        <taxon>Actinomycetes</taxon>
        <taxon>Cryptosporangiales</taxon>
        <taxon>Cryptosporangiaceae</taxon>
        <taxon>Cryptosporangium</taxon>
    </lineage>
</organism>
<evidence type="ECO:0000256" key="1">
    <source>
        <dbReference type="SAM" id="Phobius"/>
    </source>
</evidence>
<sequence>MAGSRGGATERARRVPRPSPRVRLAVVAAAVVVTAVAIAVLSARGFWSLARGVALGVLIGALVALIRFRPRAALRWAVVVTGLLAAAALVVIAVLLSTGDEDDPPTGIGPDRRAAVRYAGTASWRHGIWRIEDRITIHPSLTAHPELRSGVDRTLTDALADLAGAPDDAARATATPDDDLRALVAAGRLDVSTVAAELGIDARVVDCVARGCADEELRSGGLRWQYLQAGLAEERWSATPGPDGAVVLARERSALAARPVLRPAATTIDVPEVVVRDSLRLVPAAGSTFALVAPRKMVVATYPEATGVVDRLADDEEETTVAVTGETELRSVLLPWILRSGIGHSAYRLGQGQLLPLVFGALVVALLVLVRDRILLAVGDRLRRRPGRRPAD</sequence>
<evidence type="ECO:0000313" key="2">
    <source>
        <dbReference type="EMBL" id="GAA3381973.1"/>
    </source>
</evidence>
<feature type="transmembrane region" description="Helical" evidence="1">
    <location>
        <begin position="21"/>
        <end position="40"/>
    </location>
</feature>
<dbReference type="EMBL" id="BAAAYN010000001">
    <property type="protein sequence ID" value="GAA3381973.1"/>
    <property type="molecule type" value="Genomic_DNA"/>
</dbReference>
<protein>
    <submittedName>
        <fullName evidence="2">Uncharacterized protein</fullName>
    </submittedName>
</protein>
<comment type="caution">
    <text evidence="2">The sequence shown here is derived from an EMBL/GenBank/DDBJ whole genome shotgun (WGS) entry which is preliminary data.</text>
</comment>
<feature type="transmembrane region" description="Helical" evidence="1">
    <location>
        <begin position="73"/>
        <end position="96"/>
    </location>
</feature>
<dbReference type="RefSeq" id="WP_345725984.1">
    <property type="nucleotide sequence ID" value="NZ_BAAAYN010000001.1"/>
</dbReference>